<dbReference type="GeneID" id="35381782"/>
<dbReference type="Proteomes" id="UP000236316">
    <property type="component" value="Segment"/>
</dbReference>
<organism evidence="1">
    <name type="scientific">Orpheovirus IHUMI-LCC2</name>
    <dbReference type="NCBI Taxonomy" id="2023057"/>
    <lineage>
        <taxon>Viruses</taxon>
        <taxon>Varidnaviria</taxon>
        <taxon>Bamfordvirae</taxon>
        <taxon>Nucleocytoviricota</taxon>
        <taxon>Megaviricetes</taxon>
        <taxon>Pimascovirales</taxon>
        <taxon>Ocovirineae</taxon>
        <taxon>Orpheoviridae</taxon>
        <taxon>Alphaorpheovirus</taxon>
        <taxon>Alphaorpheovirus massiliense</taxon>
    </lineage>
</organism>
<reference evidence="1" key="1">
    <citation type="submission" date="2017-08" db="EMBL/GenBank/DDBJ databases">
        <authorList>
            <consortium name="Urmite Genomes"/>
        </authorList>
    </citation>
    <scope>NUCLEOTIDE SEQUENCE [LARGE SCALE GENOMIC DNA]</scope>
    <source>
        <strain evidence="1">IHUMI-LCC2</strain>
    </source>
</reference>
<sequence length="165" mass="18278">LISRAIYPIDNPSRLTSDENGYIARFIHQPTGLCAFPPLPALSSTSFVYLGPVILDECTSRNDGFVWGLIPPTVIDTGISSVQQIIALPLDTNQYRNPQALLSLLQSSQPSRPYSLGVEDTNGNFAYIKYVQDRNIATSNNVLAQYYNIYLFSQTIGTNPNMLPF</sequence>
<name>A0A2I2L695_9VIRU</name>
<keyword evidence="2" id="KW-1185">Reference proteome</keyword>
<dbReference type="KEGG" id="vg:35381782"/>
<gene>
    <name evidence="1" type="ORF">ORPV_1116</name>
</gene>
<evidence type="ECO:0000313" key="2">
    <source>
        <dbReference type="Proteomes" id="UP000236316"/>
    </source>
</evidence>
<dbReference type="RefSeq" id="YP_009449322.1">
    <property type="nucleotide sequence ID" value="NC_036594.1"/>
</dbReference>
<feature type="non-terminal residue" evidence="1">
    <location>
        <position position="1"/>
    </location>
</feature>
<accession>A0A2I2L695</accession>
<evidence type="ECO:0000313" key="1">
    <source>
        <dbReference type="EMBL" id="SNW63020.1"/>
    </source>
</evidence>
<proteinExistence type="predicted"/>
<dbReference type="EMBL" id="LT906555">
    <property type="protein sequence ID" value="SNW63020.1"/>
    <property type="molecule type" value="Genomic_DNA"/>
</dbReference>
<protein>
    <submittedName>
        <fullName evidence="1">Uncharacterized protein</fullName>
    </submittedName>
</protein>